<keyword evidence="2" id="KW-1185">Reference proteome</keyword>
<protein>
    <recommendedName>
        <fullName evidence="3">Phosphoglycerate mutase</fullName>
    </recommendedName>
</protein>
<accession>A0ABP9QCQ2</accession>
<sequence>MHARFVIPGLIWPATGVDALLADLPLPGLARLCARLDARHDAPRAFDDWLCREWGLASPPFAALRLIADGCVAGDAIEVCADPVNLRFAREHLLLDSPENLQLLDEELTSLCDGLNATFSDIGQFHIVASKLYLRLAPAHADKLDVRLSPLAEVVARPVAHFQPQGTQARWWSKLNNELQVFCHNHPVNQPREAEGRPLLNALWLWGAGKAPSGLIAPASTLTGDYWLLKGLAQSAGMALTPLKPTTPASWNLIDTLLLPAQQRDGWAWRTELARLDAEIFCVLADQLDSGGLSSVEVLAPGDSALTIWQLRHNPRWRFWARQCKPAALQSLLSRPVSEAA</sequence>
<evidence type="ECO:0000313" key="1">
    <source>
        <dbReference type="EMBL" id="GAA5159712.1"/>
    </source>
</evidence>
<dbReference type="PIRSF" id="PIRSF015283">
    <property type="entry name" value="Regulatory_RpfE"/>
    <property type="match status" value="1"/>
</dbReference>
<gene>
    <name evidence="1" type="ORF">GCM10025770_06460</name>
</gene>
<dbReference type="InterPro" id="IPR016631">
    <property type="entry name" value="Regulatory_RpfE"/>
</dbReference>
<evidence type="ECO:0000313" key="2">
    <source>
        <dbReference type="Proteomes" id="UP001500547"/>
    </source>
</evidence>
<proteinExistence type="predicted"/>
<dbReference type="RefSeq" id="WP_345531399.1">
    <property type="nucleotide sequence ID" value="NZ_BAABLD010000002.1"/>
</dbReference>
<dbReference type="Proteomes" id="UP001500547">
    <property type="component" value="Unassembled WGS sequence"/>
</dbReference>
<evidence type="ECO:0008006" key="3">
    <source>
        <dbReference type="Google" id="ProtNLM"/>
    </source>
</evidence>
<dbReference type="EMBL" id="BAABLD010000002">
    <property type="protein sequence ID" value="GAA5159712.1"/>
    <property type="molecule type" value="Genomic_DNA"/>
</dbReference>
<reference evidence="2" key="1">
    <citation type="journal article" date="2019" name="Int. J. Syst. Evol. Microbiol.">
        <title>The Global Catalogue of Microorganisms (GCM) 10K type strain sequencing project: providing services to taxonomists for standard genome sequencing and annotation.</title>
        <authorList>
            <consortium name="The Broad Institute Genomics Platform"/>
            <consortium name="The Broad Institute Genome Sequencing Center for Infectious Disease"/>
            <person name="Wu L."/>
            <person name="Ma J."/>
        </authorList>
    </citation>
    <scope>NUCLEOTIDE SEQUENCE [LARGE SCALE GENOMIC DNA]</scope>
    <source>
        <strain evidence="2">JCM 18715</strain>
    </source>
</reference>
<comment type="caution">
    <text evidence="1">The sequence shown here is derived from an EMBL/GenBank/DDBJ whole genome shotgun (WGS) entry which is preliminary data.</text>
</comment>
<name>A0ABP9QCQ2_9RHOO</name>
<organism evidence="1 2">
    <name type="scientific">Viridibacterium curvum</name>
    <dbReference type="NCBI Taxonomy" id="1101404"/>
    <lineage>
        <taxon>Bacteria</taxon>
        <taxon>Pseudomonadati</taxon>
        <taxon>Pseudomonadota</taxon>
        <taxon>Betaproteobacteria</taxon>
        <taxon>Rhodocyclales</taxon>
        <taxon>Rhodocyclaceae</taxon>
        <taxon>Viridibacterium</taxon>
    </lineage>
</organism>